<accession>A0A0A8JZP5</accession>
<reference evidence="2 3" key="1">
    <citation type="submission" date="2014-09" db="EMBL/GenBank/DDBJ databases">
        <title>Genome sequencing of Methyloceanibacter caenitepidi Gela4.</title>
        <authorList>
            <person name="Takeuchi M."/>
            <person name="Susumu S."/>
            <person name="Kamagata Y."/>
            <person name="Oshima K."/>
            <person name="Hattori M."/>
            <person name="Iwasaki W."/>
        </authorList>
    </citation>
    <scope>NUCLEOTIDE SEQUENCE [LARGE SCALE GENOMIC DNA]</scope>
    <source>
        <strain evidence="2 3">Gela4</strain>
    </source>
</reference>
<feature type="transmembrane region" description="Helical" evidence="1">
    <location>
        <begin position="37"/>
        <end position="55"/>
    </location>
</feature>
<feature type="transmembrane region" description="Helical" evidence="1">
    <location>
        <begin position="6"/>
        <end position="30"/>
    </location>
</feature>
<proteinExistence type="predicted"/>
<organism evidence="2 3">
    <name type="scientific">Methyloceanibacter caenitepidi</name>
    <dbReference type="NCBI Taxonomy" id="1384459"/>
    <lineage>
        <taxon>Bacteria</taxon>
        <taxon>Pseudomonadati</taxon>
        <taxon>Pseudomonadota</taxon>
        <taxon>Alphaproteobacteria</taxon>
        <taxon>Hyphomicrobiales</taxon>
        <taxon>Hyphomicrobiaceae</taxon>
        <taxon>Methyloceanibacter</taxon>
    </lineage>
</organism>
<name>A0A0A8JZP5_9HYPH</name>
<keyword evidence="3" id="KW-1185">Reference proteome</keyword>
<dbReference type="OrthoDB" id="9979525at2"/>
<feature type="transmembrane region" description="Helical" evidence="1">
    <location>
        <begin position="61"/>
        <end position="87"/>
    </location>
</feature>
<keyword evidence="1" id="KW-0472">Membrane</keyword>
<sequence>MRLEHWPAWLYAIACVLALALVPMSAAGWIARDPLSAIPAVLLGLPWSIGLPWLGASESVALNLALLLLGMALNFGLLWALGTWLAARLRKRGAP</sequence>
<dbReference type="AlphaFoldDB" id="A0A0A8JZP5"/>
<evidence type="ECO:0000313" key="3">
    <source>
        <dbReference type="Proteomes" id="UP000031643"/>
    </source>
</evidence>
<protein>
    <submittedName>
        <fullName evidence="2">Uncharacterized protein</fullName>
    </submittedName>
</protein>
<dbReference type="KEGG" id="mcg:GL4_0576"/>
<gene>
    <name evidence="2" type="ORF">GL4_0576</name>
</gene>
<evidence type="ECO:0000313" key="2">
    <source>
        <dbReference type="EMBL" id="BAQ16040.1"/>
    </source>
</evidence>
<evidence type="ECO:0000256" key="1">
    <source>
        <dbReference type="SAM" id="Phobius"/>
    </source>
</evidence>
<keyword evidence="1" id="KW-1133">Transmembrane helix</keyword>
<dbReference type="EMBL" id="AP014648">
    <property type="protein sequence ID" value="BAQ16040.1"/>
    <property type="molecule type" value="Genomic_DNA"/>
</dbReference>
<dbReference type="RefSeq" id="WP_045364307.1">
    <property type="nucleotide sequence ID" value="NZ_AP014648.1"/>
</dbReference>
<dbReference type="Proteomes" id="UP000031643">
    <property type="component" value="Chromosome"/>
</dbReference>
<dbReference type="HOGENOM" id="CLU_2369576_0_0_5"/>
<keyword evidence="1" id="KW-0812">Transmembrane</keyword>